<keyword evidence="11" id="KW-1185">Reference proteome</keyword>
<dbReference type="GO" id="GO:0000722">
    <property type="term" value="P:telomere maintenance via recombination"/>
    <property type="evidence" value="ECO:0000318"/>
    <property type="project" value="GO_Central"/>
</dbReference>
<feature type="region of interest" description="Disordered" evidence="7">
    <location>
        <begin position="59"/>
        <end position="78"/>
    </location>
</feature>
<reference evidence="10" key="2">
    <citation type="submission" date="2017-02" db="EMBL/GenBank/DDBJ databases">
        <title>Sunflower complete genome.</title>
        <authorList>
            <person name="Langlade N."/>
            <person name="Munos S."/>
        </authorList>
    </citation>
    <scope>NUCLEOTIDE SEQUENCE [LARGE SCALE GENOMIC DNA]</scope>
    <source>
        <tissue evidence="10">Leaves</tissue>
    </source>
</reference>
<dbReference type="PANTHER" id="PTHR46487">
    <property type="entry name" value="DNA REPAIR PROTEIN XRCC3"/>
    <property type="match status" value="1"/>
</dbReference>
<dbReference type="CDD" id="cd19491">
    <property type="entry name" value="XRCC3"/>
    <property type="match status" value="1"/>
</dbReference>
<dbReference type="EMBL" id="CM007894">
    <property type="protein sequence ID" value="OTG25011.1"/>
    <property type="molecule type" value="Genomic_DNA"/>
</dbReference>
<feature type="compositionally biased region" description="Low complexity" evidence="7">
    <location>
        <begin position="65"/>
        <end position="76"/>
    </location>
</feature>
<dbReference type="OMA" id="WANQVTV"/>
<dbReference type="SUPFAM" id="SSF52540">
    <property type="entry name" value="P-loop containing nucleoside triphosphate hydrolases"/>
    <property type="match status" value="1"/>
</dbReference>
<keyword evidence="4" id="KW-0067">ATP-binding</keyword>
<evidence type="ECO:0000259" key="8">
    <source>
        <dbReference type="PROSITE" id="PS50162"/>
    </source>
</evidence>
<dbReference type="FunCoup" id="A0A251URQ7">
    <property type="interactions" value="1735"/>
</dbReference>
<evidence type="ECO:0000256" key="4">
    <source>
        <dbReference type="ARBA" id="ARBA00022840"/>
    </source>
</evidence>
<feature type="domain" description="RecA family profile 1" evidence="8">
    <location>
        <begin position="89"/>
        <end position="270"/>
    </location>
</feature>
<evidence type="ECO:0000256" key="2">
    <source>
        <dbReference type="ARBA" id="ARBA00022741"/>
    </source>
</evidence>
<dbReference type="Pfam" id="PF08423">
    <property type="entry name" value="Rad51"/>
    <property type="match status" value="1"/>
</dbReference>
<dbReference type="InterPro" id="IPR020588">
    <property type="entry name" value="RecA_ATP-bd"/>
</dbReference>
<reference evidence="9" key="3">
    <citation type="submission" date="2020-06" db="EMBL/GenBank/DDBJ databases">
        <title>Helianthus annuus Genome sequencing and assembly Release 2.</title>
        <authorList>
            <person name="Gouzy J."/>
            <person name="Langlade N."/>
            <person name="Munos S."/>
        </authorList>
    </citation>
    <scope>NUCLEOTIDE SEQUENCE</scope>
    <source>
        <tissue evidence="9">Leaves</tissue>
    </source>
</reference>
<dbReference type="STRING" id="4232.A0A251URQ7"/>
<dbReference type="GO" id="GO:0090656">
    <property type="term" value="P:t-circle formation"/>
    <property type="evidence" value="ECO:0000318"/>
    <property type="project" value="GO_Central"/>
</dbReference>
<dbReference type="GO" id="GO:0071140">
    <property type="term" value="P:resolution of mitotic recombination intermediates"/>
    <property type="evidence" value="ECO:0000318"/>
    <property type="project" value="GO_Central"/>
</dbReference>
<dbReference type="InterPro" id="IPR013632">
    <property type="entry name" value="Rad51_C"/>
</dbReference>
<organism evidence="10 11">
    <name type="scientific">Helianthus annuus</name>
    <name type="common">Common sunflower</name>
    <dbReference type="NCBI Taxonomy" id="4232"/>
    <lineage>
        <taxon>Eukaryota</taxon>
        <taxon>Viridiplantae</taxon>
        <taxon>Streptophyta</taxon>
        <taxon>Embryophyta</taxon>
        <taxon>Tracheophyta</taxon>
        <taxon>Spermatophyta</taxon>
        <taxon>Magnoliopsida</taxon>
        <taxon>eudicotyledons</taxon>
        <taxon>Gunneridae</taxon>
        <taxon>Pentapetalae</taxon>
        <taxon>asterids</taxon>
        <taxon>campanulids</taxon>
        <taxon>Asterales</taxon>
        <taxon>Asteraceae</taxon>
        <taxon>Asteroideae</taxon>
        <taxon>Heliantheae alliance</taxon>
        <taxon>Heliantheae</taxon>
        <taxon>Helianthus</taxon>
    </lineage>
</organism>
<dbReference type="PANTHER" id="PTHR46487:SF1">
    <property type="entry name" value="DNA REPAIR PROTEIN XRCC3"/>
    <property type="match status" value="1"/>
</dbReference>
<dbReference type="InParanoid" id="A0A251URQ7"/>
<reference evidence="9 11" key="1">
    <citation type="journal article" date="2017" name="Nature">
        <title>The sunflower genome provides insights into oil metabolism, flowering and Asterid evolution.</title>
        <authorList>
            <person name="Badouin H."/>
            <person name="Gouzy J."/>
            <person name="Grassa C.J."/>
            <person name="Murat F."/>
            <person name="Staton S.E."/>
            <person name="Cottret L."/>
            <person name="Lelandais-Briere C."/>
            <person name="Owens G.L."/>
            <person name="Carrere S."/>
            <person name="Mayjonade B."/>
            <person name="Legrand L."/>
            <person name="Gill N."/>
            <person name="Kane N.C."/>
            <person name="Bowers J.E."/>
            <person name="Hubner S."/>
            <person name="Bellec A."/>
            <person name="Berard A."/>
            <person name="Berges H."/>
            <person name="Blanchet N."/>
            <person name="Boniface M.C."/>
            <person name="Brunel D."/>
            <person name="Catrice O."/>
            <person name="Chaidir N."/>
            <person name="Claudel C."/>
            <person name="Donnadieu C."/>
            <person name="Faraut T."/>
            <person name="Fievet G."/>
            <person name="Helmstetter N."/>
            <person name="King M."/>
            <person name="Knapp S.J."/>
            <person name="Lai Z."/>
            <person name="Le Paslier M.C."/>
            <person name="Lippi Y."/>
            <person name="Lorenzon L."/>
            <person name="Mandel J.R."/>
            <person name="Marage G."/>
            <person name="Marchand G."/>
            <person name="Marquand E."/>
            <person name="Bret-Mestries E."/>
            <person name="Morien E."/>
            <person name="Nambeesan S."/>
            <person name="Nguyen T."/>
            <person name="Pegot-Espagnet P."/>
            <person name="Pouilly N."/>
            <person name="Raftis F."/>
            <person name="Sallet E."/>
            <person name="Schiex T."/>
            <person name="Thomas J."/>
            <person name="Vandecasteele C."/>
            <person name="Vares D."/>
            <person name="Vear F."/>
            <person name="Vautrin S."/>
            <person name="Crespi M."/>
            <person name="Mangin B."/>
            <person name="Burke J.M."/>
            <person name="Salse J."/>
            <person name="Munos S."/>
            <person name="Vincourt P."/>
            <person name="Rieseberg L.H."/>
            <person name="Langlade N.B."/>
        </authorList>
    </citation>
    <scope>NUCLEOTIDE SEQUENCE [LARGE SCALE GENOMIC DNA]</scope>
    <source>
        <strain evidence="11">cv. SF193</strain>
        <tissue evidence="9">Leaves</tissue>
    </source>
</reference>
<proteinExistence type="predicted"/>
<comment type="subcellular location">
    <subcellularLocation>
        <location evidence="1">Nucleus</location>
    </subcellularLocation>
</comment>
<evidence type="ECO:0000313" key="10">
    <source>
        <dbReference type="EMBL" id="OTG25011.1"/>
    </source>
</evidence>
<dbReference type="GO" id="GO:0140664">
    <property type="term" value="F:ATP-dependent DNA damage sensor activity"/>
    <property type="evidence" value="ECO:0007669"/>
    <property type="project" value="InterPro"/>
</dbReference>
<dbReference type="GO" id="GO:0045003">
    <property type="term" value="P:double-strand break repair via synthesis-dependent strand annealing"/>
    <property type="evidence" value="ECO:0000318"/>
    <property type="project" value="GO_Central"/>
</dbReference>
<name>A0A251URQ7_HELAN</name>
<dbReference type="GO" id="GO:0005657">
    <property type="term" value="C:replication fork"/>
    <property type="evidence" value="ECO:0000318"/>
    <property type="project" value="GO_Central"/>
</dbReference>
<evidence type="ECO:0000256" key="7">
    <source>
        <dbReference type="SAM" id="MobiDB-lite"/>
    </source>
</evidence>
<accession>A0A251URQ7</accession>
<protein>
    <submittedName>
        <fullName evidence="9">DNA recombination and repair protein Rad51</fullName>
    </submittedName>
    <submittedName>
        <fullName evidence="10">Putative DNA-repair protein</fullName>
    </submittedName>
</protein>
<dbReference type="EMBL" id="MNCJ02000320">
    <property type="protein sequence ID" value="KAF5804764.1"/>
    <property type="molecule type" value="Genomic_DNA"/>
</dbReference>
<evidence type="ECO:0000313" key="11">
    <source>
        <dbReference type="Proteomes" id="UP000215914"/>
    </source>
</evidence>
<dbReference type="Gene3D" id="3.40.50.300">
    <property type="entry name" value="P-loop containing nucleotide triphosphate hydrolases"/>
    <property type="match status" value="1"/>
</dbReference>
<dbReference type="AlphaFoldDB" id="A0A251URQ7"/>
<evidence type="ECO:0000313" key="9">
    <source>
        <dbReference type="EMBL" id="KAF5804764.1"/>
    </source>
</evidence>
<keyword evidence="2" id="KW-0547">Nucleotide-binding</keyword>
<keyword evidence="6" id="KW-0539">Nucleus</keyword>
<dbReference type="GO" id="GO:0005524">
    <property type="term" value="F:ATP binding"/>
    <property type="evidence" value="ECO:0007669"/>
    <property type="project" value="UniProtKB-KW"/>
</dbReference>
<keyword evidence="5" id="KW-0234">DNA repair</keyword>
<dbReference type="InterPro" id="IPR047348">
    <property type="entry name" value="XRCC3-like_C"/>
</dbReference>
<dbReference type="GO" id="GO:0003677">
    <property type="term" value="F:DNA binding"/>
    <property type="evidence" value="ECO:0007669"/>
    <property type="project" value="InterPro"/>
</dbReference>
<dbReference type="GO" id="GO:0033065">
    <property type="term" value="C:Rad51C-XRCC3 complex"/>
    <property type="evidence" value="ECO:0000318"/>
    <property type="project" value="GO_Central"/>
</dbReference>
<sequence>MVIKLKPQGPRCKKFEFWTKVAKVTKPQGPKWQFTLNKLYKAKWPANWSDSKLKTFWETKKNKQSPSSSSSPSTSTQMQPENLLLHHTHHHHLSLGCPILDAALGGGIPSNSITELVSESGCGKTQLSLQLLFTAQLPHGLSGSSLYLYSEFPFPYRRFAQLLHSFRSSHPILFANYRDPCDHIFTRDCHTAHHLLDVLLQLESRLKHPKETRLDIKLIVIDSIAALFRSEFENNGADLKKRSALFFKISSVLKMYAKRFGIAVVITNQVVDLVDDSEGVSGVQVGNLEGMWTSGRRVCPALGLSWANCVNSRLFLSRREVIEGVENGLQGDDYGGFVNRRQRRELHVVFAPHLPYSSCEYVIRKEGVFGVDR</sequence>
<dbReference type="InterPro" id="IPR027417">
    <property type="entry name" value="P-loop_NTPase"/>
</dbReference>
<gene>
    <name evidence="10" type="primary">XRCC3</name>
    <name evidence="10" type="ORF">HannXRQ_Chr05g0143031</name>
    <name evidence="9" type="ORF">HanXRQr2_Chr05g0200951</name>
</gene>
<dbReference type="PROSITE" id="PS50162">
    <property type="entry name" value="RECA_2"/>
    <property type="match status" value="1"/>
</dbReference>
<dbReference type="Gramene" id="mRNA:HanXRQr2_Chr05g0200951">
    <property type="protein sequence ID" value="CDS:HanXRQr2_Chr05g0200951.1"/>
    <property type="gene ID" value="HanXRQr2_Chr05g0200951"/>
</dbReference>
<dbReference type="Proteomes" id="UP000215914">
    <property type="component" value="Chromosome 5"/>
</dbReference>
<evidence type="ECO:0000256" key="1">
    <source>
        <dbReference type="ARBA" id="ARBA00004123"/>
    </source>
</evidence>
<evidence type="ECO:0000256" key="6">
    <source>
        <dbReference type="ARBA" id="ARBA00023242"/>
    </source>
</evidence>
<keyword evidence="3" id="KW-0227">DNA damage</keyword>
<evidence type="ECO:0000256" key="5">
    <source>
        <dbReference type="ARBA" id="ARBA00023204"/>
    </source>
</evidence>
<evidence type="ECO:0000256" key="3">
    <source>
        <dbReference type="ARBA" id="ARBA00022763"/>
    </source>
</evidence>